<dbReference type="InterPro" id="IPR003594">
    <property type="entry name" value="HATPase_dom"/>
</dbReference>
<reference evidence="9 10" key="1">
    <citation type="submission" date="2019-10" db="EMBL/GenBank/DDBJ databases">
        <title>Genome sequence of Azospirillum melinis.</title>
        <authorList>
            <person name="Ambrosini A."/>
            <person name="Sant'Anna F.H."/>
            <person name="Cassan F.D."/>
            <person name="Souza E.M."/>
            <person name="Passaglia L.M.P."/>
        </authorList>
    </citation>
    <scope>NUCLEOTIDE SEQUENCE [LARGE SCALE GENOMIC DNA]</scope>
    <source>
        <strain evidence="9 10">TMCY0552</strain>
    </source>
</reference>
<dbReference type="PRINTS" id="PR00344">
    <property type="entry name" value="BCTRLSENSOR"/>
</dbReference>
<dbReference type="CDD" id="cd00082">
    <property type="entry name" value="HisKA"/>
    <property type="match status" value="1"/>
</dbReference>
<dbReference type="SMART" id="SM00448">
    <property type="entry name" value="REC"/>
    <property type="match status" value="1"/>
</dbReference>
<name>A0ABX2KGN4_9PROT</name>
<dbReference type="EC" id="2.7.13.3" evidence="2"/>
<dbReference type="InterPro" id="IPR000014">
    <property type="entry name" value="PAS"/>
</dbReference>
<dbReference type="SUPFAM" id="SSF55874">
    <property type="entry name" value="ATPase domain of HSP90 chaperone/DNA topoisomerase II/histidine kinase"/>
    <property type="match status" value="1"/>
</dbReference>
<dbReference type="Gene3D" id="3.30.565.10">
    <property type="entry name" value="Histidine kinase-like ATPase, C-terminal domain"/>
    <property type="match status" value="1"/>
</dbReference>
<dbReference type="RefSeq" id="WP_174472908.1">
    <property type="nucleotide sequence ID" value="NZ_JAGINN010000020.1"/>
</dbReference>
<keyword evidence="10" id="KW-1185">Reference proteome</keyword>
<dbReference type="InterPro" id="IPR013656">
    <property type="entry name" value="PAS_4"/>
</dbReference>
<comment type="caution">
    <text evidence="9">The sequence shown here is derived from an EMBL/GenBank/DDBJ whole genome shotgun (WGS) entry which is preliminary data.</text>
</comment>
<dbReference type="Proteomes" id="UP000605086">
    <property type="component" value="Unassembled WGS sequence"/>
</dbReference>
<evidence type="ECO:0000256" key="3">
    <source>
        <dbReference type="ARBA" id="ARBA00022553"/>
    </source>
</evidence>
<dbReference type="Pfam" id="PF08448">
    <property type="entry name" value="PAS_4"/>
    <property type="match status" value="1"/>
</dbReference>
<dbReference type="Pfam" id="PF00072">
    <property type="entry name" value="Response_reg"/>
    <property type="match status" value="1"/>
</dbReference>
<dbReference type="SMART" id="SM00388">
    <property type="entry name" value="HisKA"/>
    <property type="match status" value="1"/>
</dbReference>
<dbReference type="NCBIfam" id="TIGR00229">
    <property type="entry name" value="sensory_box"/>
    <property type="match status" value="1"/>
</dbReference>
<dbReference type="InterPro" id="IPR036890">
    <property type="entry name" value="HATPase_C_sf"/>
</dbReference>
<dbReference type="EMBL" id="WHOS01000031">
    <property type="protein sequence ID" value="NUB01873.1"/>
    <property type="molecule type" value="Genomic_DNA"/>
</dbReference>
<dbReference type="InterPro" id="IPR001610">
    <property type="entry name" value="PAC"/>
</dbReference>
<dbReference type="InterPro" id="IPR004358">
    <property type="entry name" value="Sig_transdc_His_kin-like_C"/>
</dbReference>
<evidence type="ECO:0000313" key="9">
    <source>
        <dbReference type="EMBL" id="NUB01873.1"/>
    </source>
</evidence>
<dbReference type="InterPro" id="IPR011006">
    <property type="entry name" value="CheY-like_superfamily"/>
</dbReference>
<keyword evidence="3 4" id="KW-0597">Phosphoprotein</keyword>
<dbReference type="PANTHER" id="PTHR43065:SF42">
    <property type="entry name" value="TWO-COMPONENT SENSOR PPRA"/>
    <property type="match status" value="1"/>
</dbReference>
<dbReference type="InterPro" id="IPR036097">
    <property type="entry name" value="HisK_dim/P_sf"/>
</dbReference>
<dbReference type="InterPro" id="IPR003661">
    <property type="entry name" value="HisK_dim/P_dom"/>
</dbReference>
<dbReference type="SUPFAM" id="SSF55785">
    <property type="entry name" value="PYP-like sensor domain (PAS domain)"/>
    <property type="match status" value="1"/>
</dbReference>
<evidence type="ECO:0000256" key="4">
    <source>
        <dbReference type="PROSITE-ProRule" id="PRU00169"/>
    </source>
</evidence>
<dbReference type="Pfam" id="PF00512">
    <property type="entry name" value="HisKA"/>
    <property type="match status" value="1"/>
</dbReference>
<dbReference type="SUPFAM" id="SSF52172">
    <property type="entry name" value="CheY-like"/>
    <property type="match status" value="2"/>
</dbReference>
<feature type="modified residue" description="4-aspartylphosphate" evidence="4">
    <location>
        <position position="620"/>
    </location>
</feature>
<dbReference type="InterPro" id="IPR035965">
    <property type="entry name" value="PAS-like_dom_sf"/>
</dbReference>
<dbReference type="Gene3D" id="1.10.287.130">
    <property type="match status" value="1"/>
</dbReference>
<feature type="domain" description="PAC" evidence="8">
    <location>
        <begin position="228"/>
        <end position="280"/>
    </location>
</feature>
<evidence type="ECO:0000256" key="1">
    <source>
        <dbReference type="ARBA" id="ARBA00000085"/>
    </source>
</evidence>
<feature type="domain" description="Histidine kinase" evidence="6">
    <location>
        <begin position="332"/>
        <end position="550"/>
    </location>
</feature>
<evidence type="ECO:0000313" key="10">
    <source>
        <dbReference type="Proteomes" id="UP000605086"/>
    </source>
</evidence>
<dbReference type="InterPro" id="IPR005467">
    <property type="entry name" value="His_kinase_dom"/>
</dbReference>
<accession>A0ABX2KGN4</accession>
<evidence type="ECO:0000259" key="6">
    <source>
        <dbReference type="PROSITE" id="PS50109"/>
    </source>
</evidence>
<dbReference type="CDD" id="cd00130">
    <property type="entry name" value="PAS"/>
    <property type="match status" value="1"/>
</dbReference>
<dbReference type="InterPro" id="IPR000700">
    <property type="entry name" value="PAS-assoc_C"/>
</dbReference>
<gene>
    <name evidence="9" type="ORF">GBZ48_21710</name>
</gene>
<dbReference type="PROSITE" id="PS50110">
    <property type="entry name" value="RESPONSE_REGULATORY"/>
    <property type="match status" value="1"/>
</dbReference>
<dbReference type="PROSITE" id="PS50113">
    <property type="entry name" value="PAC"/>
    <property type="match status" value="1"/>
</dbReference>
<keyword evidence="5" id="KW-0175">Coiled coil</keyword>
<evidence type="ECO:0000256" key="5">
    <source>
        <dbReference type="SAM" id="Coils"/>
    </source>
</evidence>
<proteinExistence type="predicted"/>
<evidence type="ECO:0000259" key="8">
    <source>
        <dbReference type="PROSITE" id="PS50113"/>
    </source>
</evidence>
<dbReference type="SMART" id="SM00387">
    <property type="entry name" value="HATPase_c"/>
    <property type="match status" value="1"/>
</dbReference>
<protein>
    <recommendedName>
        <fullName evidence="2">histidine kinase</fullName>
        <ecNumber evidence="2">2.7.13.3</ecNumber>
    </recommendedName>
</protein>
<dbReference type="PROSITE" id="PS50109">
    <property type="entry name" value="HIS_KIN"/>
    <property type="match status" value="1"/>
</dbReference>
<dbReference type="Gene3D" id="3.30.450.20">
    <property type="entry name" value="PAS domain"/>
    <property type="match status" value="1"/>
</dbReference>
<organism evidence="9 10">
    <name type="scientific">Azospirillum melinis</name>
    <dbReference type="NCBI Taxonomy" id="328839"/>
    <lineage>
        <taxon>Bacteria</taxon>
        <taxon>Pseudomonadati</taxon>
        <taxon>Pseudomonadota</taxon>
        <taxon>Alphaproteobacteria</taxon>
        <taxon>Rhodospirillales</taxon>
        <taxon>Azospirillaceae</taxon>
        <taxon>Azospirillum</taxon>
    </lineage>
</organism>
<comment type="catalytic activity">
    <reaction evidence="1">
        <text>ATP + protein L-histidine = ADP + protein N-phospho-L-histidine.</text>
        <dbReference type="EC" id="2.7.13.3"/>
    </reaction>
</comment>
<dbReference type="SUPFAM" id="SSF47384">
    <property type="entry name" value="Homodimeric domain of signal transducing histidine kinase"/>
    <property type="match status" value="1"/>
</dbReference>
<evidence type="ECO:0000256" key="2">
    <source>
        <dbReference type="ARBA" id="ARBA00012438"/>
    </source>
</evidence>
<dbReference type="PANTHER" id="PTHR43065">
    <property type="entry name" value="SENSOR HISTIDINE KINASE"/>
    <property type="match status" value="1"/>
</dbReference>
<dbReference type="SMART" id="SM00086">
    <property type="entry name" value="PAC"/>
    <property type="match status" value="1"/>
</dbReference>
<feature type="coiled-coil region" evidence="5">
    <location>
        <begin position="271"/>
        <end position="323"/>
    </location>
</feature>
<evidence type="ECO:0000259" key="7">
    <source>
        <dbReference type="PROSITE" id="PS50110"/>
    </source>
</evidence>
<dbReference type="Pfam" id="PF02518">
    <property type="entry name" value="HATPase_c"/>
    <property type="match status" value="1"/>
</dbReference>
<dbReference type="Gene3D" id="3.40.50.2300">
    <property type="match status" value="1"/>
</dbReference>
<dbReference type="InterPro" id="IPR001789">
    <property type="entry name" value="Sig_transdc_resp-reg_receiver"/>
</dbReference>
<feature type="domain" description="Response regulatory" evidence="7">
    <location>
        <begin position="570"/>
        <end position="681"/>
    </location>
</feature>
<sequence length="707" mass="75965">MERALILAPRGRDAAVASALLGEVGIAAQSCPDLMALCRALDDGVGVLILVEEAVRTADLQGLVAWIGAQPPWSDLPVVLLTMRGDGAERTPEAARLTELLGNVTFIERPFHPTTLVSVVRTCLRGRRRQYEAQAHLVERDRLLADLASERARFATLIEHLPVGVSLMDRDGRIMLCNPAFEGFVPDAVIPSRQPYDDNGWIGQDEDGRRLTRDRFPGARALRGEMVHGVEFTYRLPDGSMTWIRVSGVPVRDGMGQVVGALAVIVDIGAQKAAQEALQRLTTTLEATVQERTRELEATLERLRAEMRDRERAEEQLRQTQKLETLGQLTGGVAHDFNNLLMAVLGNLELLRKRLPDDPVTERLFDGAMQGAQRGATLTQRLLAFARRQDLQPQAVDLVGLLEGMRTLLERSVGPRVMVRIEAPAALPPALIDPNQLELAILNLAINSRDAMPDGGTLTVSLDEAPVSVASGLTPGVHPRLCVRDTGTGMDVRTLTRAIEPFFSTKGIGKGTGLGLSMVHGLAVQSGGAFRLSSVPGQGTLVELWLPKATSPVRTAELPQAPITAASPAVVLVVDDDALIAMSTVDMLADLGHTVLEANSGTDALDLLRSGQVVDLLLTDYAMPGMTGVELAQAARSIAPNLPVLLATGYADLPEGIVADLPRLTKPYTQAQLAMATAKLLPKAPATSALTEQNEGFHSASHAGRHR</sequence>